<comment type="caution">
    <text evidence="1">The sequence shown here is derived from an EMBL/GenBank/DDBJ whole genome shotgun (WGS) entry which is preliminary data.</text>
</comment>
<keyword evidence="3" id="KW-1185">Reference proteome</keyword>
<proteinExistence type="predicted"/>
<protein>
    <submittedName>
        <fullName evidence="1">Uncharacterized protein</fullName>
    </submittedName>
</protein>
<gene>
    <name evidence="2" type="ORF">Ahy_A04g017341</name>
    <name evidence="1" type="ORF">Ahy_Scaffold8g108480</name>
</gene>
<evidence type="ECO:0000313" key="3">
    <source>
        <dbReference type="Proteomes" id="UP000289738"/>
    </source>
</evidence>
<evidence type="ECO:0000313" key="1">
    <source>
        <dbReference type="EMBL" id="RYQ78997.1"/>
    </source>
</evidence>
<name>A0A444WN95_ARAHY</name>
<evidence type="ECO:0000313" key="2">
    <source>
        <dbReference type="EMBL" id="RYR60267.1"/>
    </source>
</evidence>
<dbReference type="Proteomes" id="UP000289738">
    <property type="component" value="Chromosome A04"/>
</dbReference>
<sequence>MCCYASMLA</sequence>
<organism evidence="1 3">
    <name type="scientific">Arachis hypogaea</name>
    <name type="common">Peanut</name>
    <dbReference type="NCBI Taxonomy" id="3818"/>
    <lineage>
        <taxon>Eukaryota</taxon>
        <taxon>Viridiplantae</taxon>
        <taxon>Streptophyta</taxon>
        <taxon>Embryophyta</taxon>
        <taxon>Tracheophyta</taxon>
        <taxon>Spermatophyta</taxon>
        <taxon>Magnoliopsida</taxon>
        <taxon>eudicotyledons</taxon>
        <taxon>Gunneridae</taxon>
        <taxon>Pentapetalae</taxon>
        <taxon>rosids</taxon>
        <taxon>fabids</taxon>
        <taxon>Fabales</taxon>
        <taxon>Fabaceae</taxon>
        <taxon>Papilionoideae</taxon>
        <taxon>50 kb inversion clade</taxon>
        <taxon>dalbergioids sensu lato</taxon>
        <taxon>Dalbergieae</taxon>
        <taxon>Pterocarpus clade</taxon>
        <taxon>Arachis</taxon>
    </lineage>
</organism>
<dbReference type="EMBL" id="SDMP01000004">
    <property type="protein sequence ID" value="RYR60267.1"/>
    <property type="molecule type" value="Genomic_DNA"/>
</dbReference>
<dbReference type="EMBL" id="SDMP01000028">
    <property type="protein sequence ID" value="RYQ78997.1"/>
    <property type="molecule type" value="Genomic_DNA"/>
</dbReference>
<reference evidence="1 3" key="1">
    <citation type="submission" date="2019-01" db="EMBL/GenBank/DDBJ databases">
        <title>Sequencing of cultivated peanut Arachis hypogaea provides insights into genome evolution and oil improvement.</title>
        <authorList>
            <person name="Chen X."/>
        </authorList>
    </citation>
    <scope>NUCLEOTIDE SEQUENCE [LARGE SCALE GENOMIC DNA]</scope>
    <source>
        <strain evidence="3">cv. Fuhuasheng</strain>
        <strain evidence="1">GDAAS-fuhuasheng2018</strain>
        <tissue evidence="1">Leaves</tissue>
    </source>
</reference>
<accession>A0A444WN95</accession>